<evidence type="ECO:0000313" key="2">
    <source>
        <dbReference type="Proteomes" id="UP000826300"/>
    </source>
</evidence>
<accession>A0A8G0ZN82</accession>
<dbReference type="Proteomes" id="UP000826300">
    <property type="component" value="Chromosome"/>
</dbReference>
<gene>
    <name evidence="1" type="ORF">JO391_11760</name>
</gene>
<keyword evidence="2" id="KW-1185">Reference proteome</keyword>
<proteinExistence type="predicted"/>
<evidence type="ECO:0000313" key="1">
    <source>
        <dbReference type="EMBL" id="QYZ68461.1"/>
    </source>
</evidence>
<reference evidence="1" key="1">
    <citation type="submission" date="2021-02" db="EMBL/GenBank/DDBJ databases">
        <title>Rhodobacter shimadae sp. nov., an aerobic anoxygenic phototrophic bacterium isolated from a hot spring.</title>
        <authorList>
            <person name="Muramatsu S."/>
            <person name="Haruta S."/>
            <person name="Hirose S."/>
            <person name="Hanada S."/>
        </authorList>
    </citation>
    <scope>NUCLEOTIDE SEQUENCE</scope>
    <source>
        <strain evidence="1">N10</strain>
    </source>
</reference>
<protein>
    <submittedName>
        <fullName evidence="1">Uncharacterized protein</fullName>
    </submittedName>
</protein>
<dbReference type="RefSeq" id="WP_220660684.1">
    <property type="nucleotide sequence ID" value="NZ_CP069370.1"/>
</dbReference>
<dbReference type="KEGG" id="nsm:JO391_11760"/>
<dbReference type="AlphaFoldDB" id="A0A8G0ZN82"/>
<sequence>MAIATGKERNVSAMKAASIYYPDEDSECSDQAQCMMLGAKIVSHRQMDEICPETVLISAISRRDVVAEFTKSICHFSKDESPAGYRRDWRNNDTGDS</sequence>
<dbReference type="EMBL" id="CP069370">
    <property type="protein sequence ID" value="QYZ68461.1"/>
    <property type="molecule type" value="Genomic_DNA"/>
</dbReference>
<organism evidence="1 2">
    <name type="scientific">Neotabrizicola shimadae</name>
    <dbReference type="NCBI Taxonomy" id="2807096"/>
    <lineage>
        <taxon>Bacteria</taxon>
        <taxon>Pseudomonadati</taxon>
        <taxon>Pseudomonadota</taxon>
        <taxon>Alphaproteobacteria</taxon>
        <taxon>Rhodobacterales</taxon>
        <taxon>Paracoccaceae</taxon>
        <taxon>Neotabrizicola</taxon>
    </lineage>
</organism>
<name>A0A8G0ZN82_9RHOB</name>